<evidence type="ECO:0000313" key="2">
    <source>
        <dbReference type="Proteomes" id="UP001387364"/>
    </source>
</evidence>
<dbReference type="Proteomes" id="UP001387364">
    <property type="component" value="Chromosome"/>
</dbReference>
<evidence type="ECO:0000313" key="1">
    <source>
        <dbReference type="EMBL" id="WXB92559.1"/>
    </source>
</evidence>
<name>A0ABZ2N4C2_9BACI</name>
<dbReference type="EMBL" id="CP147404">
    <property type="protein sequence ID" value="WXB92559.1"/>
    <property type="molecule type" value="Genomic_DNA"/>
</dbReference>
<protein>
    <submittedName>
        <fullName evidence="1">Uncharacterized protein</fullName>
    </submittedName>
</protein>
<dbReference type="RefSeq" id="WP_338751180.1">
    <property type="nucleotide sequence ID" value="NZ_CP147404.1"/>
</dbReference>
<sequence length="61" mass="7336">MFEIKQSIVFNDQLSKEDMEQLISNETKYNLQLLDEEKLPVREWVDVQSFYDSHRADLTNN</sequence>
<keyword evidence="2" id="KW-1185">Reference proteome</keyword>
<gene>
    <name evidence="1" type="ORF">WDJ61_15205</name>
</gene>
<proteinExistence type="predicted"/>
<accession>A0ABZ2N4C2</accession>
<organism evidence="1 2">
    <name type="scientific">Bacillus kandeliae</name>
    <dbReference type="NCBI Taxonomy" id="3129297"/>
    <lineage>
        <taxon>Bacteria</taxon>
        <taxon>Bacillati</taxon>
        <taxon>Bacillota</taxon>
        <taxon>Bacilli</taxon>
        <taxon>Bacillales</taxon>
        <taxon>Bacillaceae</taxon>
        <taxon>Bacillus</taxon>
    </lineage>
</organism>
<reference evidence="1 2" key="1">
    <citation type="submission" date="2024-02" db="EMBL/GenBank/DDBJ databases">
        <title>Seven novel Bacillus-like species.</title>
        <authorList>
            <person name="Liu G."/>
        </authorList>
    </citation>
    <scope>NUCLEOTIDE SEQUENCE [LARGE SCALE GENOMIC DNA]</scope>
    <source>
        <strain evidence="1 2">FJAT-52991</strain>
    </source>
</reference>